<dbReference type="AlphaFoldDB" id="A0A6N8JHW9"/>
<dbReference type="PANTHER" id="PTHR40841:SF2">
    <property type="entry name" value="SIDEROPHORE-DEGRADING ESTERASE (EUROFUNG)"/>
    <property type="match status" value="1"/>
</dbReference>
<evidence type="ECO:0000313" key="5">
    <source>
        <dbReference type="Proteomes" id="UP000468388"/>
    </source>
</evidence>
<sequence>MNSPNNPLKIFTILFLLVTLQSTAQKKALYNHTSSEIVVIPSKILNEDRTIYIHYPKLDSMNLSKRFPVLYLMDGESHFDMLSQYTDYLSRWDVNVIPQMIVVGIPNTKRTRDLTPTKSIINYFGQPDTSNISRMKPSGGSDQFLQFIQDELMPYIETNYKTKPFKIFAGHSFGGITSIYCMLTHPDMFNAYISISPSFWWDGEYVLKPTDKKLEKGSVLNKTLFYCDANEGVTDTGSFHTNLLKFDTLLTHKELKGLCYKYKYYPAESHMTEPIVAYYDALRFIYRDWKSSDAK</sequence>
<protein>
    <recommendedName>
        <fullName evidence="6">Alpha/beta hydrolase</fullName>
    </recommendedName>
</protein>
<proteinExistence type="inferred from homology"/>
<keyword evidence="3" id="KW-0732">Signal</keyword>
<comment type="similarity">
    <text evidence="1">Belongs to the esterase D family.</text>
</comment>
<feature type="signal peptide" evidence="3">
    <location>
        <begin position="1"/>
        <end position="24"/>
    </location>
</feature>
<dbReference type="Pfam" id="PF00756">
    <property type="entry name" value="Esterase"/>
    <property type="match status" value="1"/>
</dbReference>
<gene>
    <name evidence="4" type="ORF">GO495_29720</name>
</gene>
<name>A0A6N8JHW9_9BACT</name>
<dbReference type="RefSeq" id="WP_157303596.1">
    <property type="nucleotide sequence ID" value="NZ_BAAAZB010000005.1"/>
</dbReference>
<dbReference type="InterPro" id="IPR029058">
    <property type="entry name" value="AB_hydrolase_fold"/>
</dbReference>
<evidence type="ECO:0008006" key="6">
    <source>
        <dbReference type="Google" id="ProtNLM"/>
    </source>
</evidence>
<comment type="caution">
    <text evidence="4">The sequence shown here is derived from an EMBL/GenBank/DDBJ whole genome shotgun (WGS) entry which is preliminary data.</text>
</comment>
<dbReference type="EMBL" id="WRXO01000013">
    <property type="protein sequence ID" value="MVT44807.1"/>
    <property type="molecule type" value="Genomic_DNA"/>
</dbReference>
<organism evidence="4 5">
    <name type="scientific">Chitinophaga oryziterrae</name>
    <dbReference type="NCBI Taxonomy" id="1031224"/>
    <lineage>
        <taxon>Bacteria</taxon>
        <taxon>Pseudomonadati</taxon>
        <taxon>Bacteroidota</taxon>
        <taxon>Chitinophagia</taxon>
        <taxon>Chitinophagales</taxon>
        <taxon>Chitinophagaceae</taxon>
        <taxon>Chitinophaga</taxon>
    </lineage>
</organism>
<dbReference type="PANTHER" id="PTHR40841">
    <property type="entry name" value="SIDEROPHORE TRIACETYLFUSARININE C ESTERASE"/>
    <property type="match status" value="1"/>
</dbReference>
<keyword evidence="5" id="KW-1185">Reference proteome</keyword>
<accession>A0A6N8JHW9</accession>
<dbReference type="SUPFAM" id="SSF53474">
    <property type="entry name" value="alpha/beta-Hydrolases"/>
    <property type="match status" value="1"/>
</dbReference>
<reference evidence="4 5" key="1">
    <citation type="submission" date="2019-12" db="EMBL/GenBank/DDBJ databases">
        <title>The draft genomic sequence of strain Chitinophaga oryziterrae JCM 16595.</title>
        <authorList>
            <person name="Zhang X."/>
        </authorList>
    </citation>
    <scope>NUCLEOTIDE SEQUENCE [LARGE SCALE GENOMIC DNA]</scope>
    <source>
        <strain evidence="4 5">JCM 16595</strain>
    </source>
</reference>
<evidence type="ECO:0000313" key="4">
    <source>
        <dbReference type="EMBL" id="MVT44807.1"/>
    </source>
</evidence>
<dbReference type="InterPro" id="IPR052558">
    <property type="entry name" value="Siderophore_Hydrolase_D"/>
</dbReference>
<dbReference type="GO" id="GO:0016788">
    <property type="term" value="F:hydrolase activity, acting on ester bonds"/>
    <property type="evidence" value="ECO:0007669"/>
    <property type="project" value="TreeGrafter"/>
</dbReference>
<dbReference type="InterPro" id="IPR000801">
    <property type="entry name" value="Esterase-like"/>
</dbReference>
<evidence type="ECO:0000256" key="2">
    <source>
        <dbReference type="ARBA" id="ARBA00022801"/>
    </source>
</evidence>
<dbReference type="Proteomes" id="UP000468388">
    <property type="component" value="Unassembled WGS sequence"/>
</dbReference>
<dbReference type="OrthoDB" id="9784036at2"/>
<dbReference type="Gene3D" id="3.40.50.1820">
    <property type="entry name" value="alpha/beta hydrolase"/>
    <property type="match status" value="1"/>
</dbReference>
<evidence type="ECO:0000256" key="3">
    <source>
        <dbReference type="SAM" id="SignalP"/>
    </source>
</evidence>
<keyword evidence="2" id="KW-0378">Hydrolase</keyword>
<evidence type="ECO:0000256" key="1">
    <source>
        <dbReference type="ARBA" id="ARBA00005622"/>
    </source>
</evidence>
<feature type="chain" id="PRO_5026681891" description="Alpha/beta hydrolase" evidence="3">
    <location>
        <begin position="25"/>
        <end position="295"/>
    </location>
</feature>